<keyword evidence="3" id="KW-1185">Reference proteome</keyword>
<accession>A0A9W9YPP1</accession>
<dbReference type="SUPFAM" id="SSF57997">
    <property type="entry name" value="Tropomyosin"/>
    <property type="match status" value="1"/>
</dbReference>
<dbReference type="AlphaFoldDB" id="A0A9W9YPP1"/>
<feature type="region of interest" description="Disordered" evidence="1">
    <location>
        <begin position="123"/>
        <end position="159"/>
    </location>
</feature>
<dbReference type="EMBL" id="MU827308">
    <property type="protein sequence ID" value="KAJ7361816.1"/>
    <property type="molecule type" value="Genomic_DNA"/>
</dbReference>
<feature type="compositionally biased region" description="Polar residues" evidence="1">
    <location>
        <begin position="150"/>
        <end position="159"/>
    </location>
</feature>
<proteinExistence type="predicted"/>
<sequence length="159" mass="18324">MKHQRKLTEQQQQSDTKHRDNESKTTIIEALQSSKKSLENEFENLRRDLASAKFNSDKLGHENKDLKHQLEASRERLADVESAAELNTGECDRLKIEILQMETSYQETQLICEMLQKEKEGLNSQLDAAAPDMDFGSVEDPMKKRKKSWKANSLKSKES</sequence>
<protein>
    <submittedName>
        <fullName evidence="2">Uncharacterized protein</fullName>
    </submittedName>
</protein>
<gene>
    <name evidence="2" type="ORF">OS493_014457</name>
</gene>
<comment type="caution">
    <text evidence="2">The sequence shown here is derived from an EMBL/GenBank/DDBJ whole genome shotgun (WGS) entry which is preliminary data.</text>
</comment>
<dbReference type="Proteomes" id="UP001163046">
    <property type="component" value="Unassembled WGS sequence"/>
</dbReference>
<feature type="region of interest" description="Disordered" evidence="1">
    <location>
        <begin position="1"/>
        <end position="25"/>
    </location>
</feature>
<evidence type="ECO:0000313" key="3">
    <source>
        <dbReference type="Proteomes" id="UP001163046"/>
    </source>
</evidence>
<organism evidence="2 3">
    <name type="scientific">Desmophyllum pertusum</name>
    <dbReference type="NCBI Taxonomy" id="174260"/>
    <lineage>
        <taxon>Eukaryota</taxon>
        <taxon>Metazoa</taxon>
        <taxon>Cnidaria</taxon>
        <taxon>Anthozoa</taxon>
        <taxon>Hexacorallia</taxon>
        <taxon>Scleractinia</taxon>
        <taxon>Caryophylliina</taxon>
        <taxon>Caryophylliidae</taxon>
        <taxon>Desmophyllum</taxon>
    </lineage>
</organism>
<evidence type="ECO:0000313" key="2">
    <source>
        <dbReference type="EMBL" id="KAJ7361816.1"/>
    </source>
</evidence>
<dbReference type="Gene3D" id="1.10.287.1490">
    <property type="match status" value="1"/>
</dbReference>
<evidence type="ECO:0000256" key="1">
    <source>
        <dbReference type="SAM" id="MobiDB-lite"/>
    </source>
</evidence>
<reference evidence="2" key="1">
    <citation type="submission" date="2023-01" db="EMBL/GenBank/DDBJ databases">
        <title>Genome assembly of the deep-sea coral Lophelia pertusa.</title>
        <authorList>
            <person name="Herrera S."/>
            <person name="Cordes E."/>
        </authorList>
    </citation>
    <scope>NUCLEOTIDE SEQUENCE</scope>
    <source>
        <strain evidence="2">USNM1676648</strain>
        <tissue evidence="2">Polyp</tissue>
    </source>
</reference>
<name>A0A9W9YPP1_9CNID</name>